<reference evidence="7" key="1">
    <citation type="submission" date="2017-05" db="EMBL/GenBank/DDBJ databases">
        <title>The Genome Sequence of Enterococcus sp. 9E7_DIV0242.</title>
        <authorList>
            <consortium name="The Broad Institute Genomics Platform"/>
            <consortium name="The Broad Institute Genomic Center for Infectious Diseases"/>
            <person name="Earl A."/>
            <person name="Manson A."/>
            <person name="Schwartman J."/>
            <person name="Gilmore M."/>
            <person name="Abouelleil A."/>
            <person name="Cao P."/>
            <person name="Chapman S."/>
            <person name="Cusick C."/>
            <person name="Shea T."/>
            <person name="Young S."/>
            <person name="Neafsey D."/>
            <person name="Nusbaum C."/>
            <person name="Birren B."/>
        </authorList>
    </citation>
    <scope>NUCLEOTIDE SEQUENCE [LARGE SCALE GENOMIC DNA]</scope>
    <source>
        <strain evidence="7">9E7_DIV0242</strain>
    </source>
</reference>
<dbReference type="PRINTS" id="PR00131">
    <property type="entry name" value="GLHYDRLASE1"/>
</dbReference>
<comment type="similarity">
    <text evidence="1 5">Belongs to the glycosyl hydrolase 1 family.</text>
</comment>
<dbReference type="GO" id="GO:0008422">
    <property type="term" value="F:beta-glucosidase activity"/>
    <property type="evidence" value="ECO:0007669"/>
    <property type="project" value="TreeGrafter"/>
</dbReference>
<evidence type="ECO:0000313" key="9">
    <source>
        <dbReference type="Proteomes" id="UP000195141"/>
    </source>
</evidence>
<evidence type="ECO:0000256" key="2">
    <source>
        <dbReference type="ARBA" id="ARBA00022801"/>
    </source>
</evidence>
<keyword evidence="2 6" id="KW-0378">Hydrolase</keyword>
<sequence length="461" mass="52420">MTNYFPKNFLWGAATSAYQVEGAWDEDGKGKSVQDVKILPDNTSDFKVAADHYHHMKEDVALFKELGLKAYRFSIAWTRIIPDGDGEINPAGIKFYSDLIDECIKHDIEPVVTVYHFDLPAILDEKGGWGNRATIDAFVRYCNILFEHFGDRVTYWQTINEQNMMVLAGAAVGTGDRPYKQLFQENHHMLVAQAKVMKDYHEKGYNGKIGPAPNIAVAYPETDKPEDVRAAQNFNALRNWLFLDAAVYGVYNHQVLAMLRSIDAEPEMTEEDLAIMKAGTCDFIAFNYYNSGTVKASAVTIENAGKTDQQSGFNLAGYFQSVKNEHLGTTEFGWEIDPEGFRTTANEIYSRYHLPMIVTENGLGGRDELTEDGKIHDTYRIEYLRDHIRTMNEAIGDGAEIIGYCPWSAMDLISTHEGIRKRYGFIYINRSDFDMKDMKRYKKDSFSWYQKVIESNGADLT</sequence>
<reference evidence="8" key="2">
    <citation type="submission" date="2017-05" db="EMBL/GenBank/DDBJ databases">
        <authorList>
            <consortium name="The Broad Institute Genomics Platform"/>
            <consortium name="The Broad Institute Genomic Center for Infectious Diseases"/>
            <person name="Earl A."/>
            <person name="Manson A."/>
            <person name="Schwartman J."/>
            <person name="Gilmore M."/>
            <person name="Abouelleil A."/>
            <person name="Cao P."/>
            <person name="Chapman S."/>
            <person name="Cusick C."/>
            <person name="Shea T."/>
            <person name="Young S."/>
            <person name="Neafsey D."/>
            <person name="Nusbaum C."/>
            <person name="Birren B."/>
        </authorList>
    </citation>
    <scope>NUCLEOTIDE SEQUENCE</scope>
    <source>
        <strain evidence="8">9E7_DIV0242</strain>
    </source>
</reference>
<dbReference type="Pfam" id="PF00232">
    <property type="entry name" value="Glyco_hydro_1"/>
    <property type="match status" value="1"/>
</dbReference>
<reference evidence="8" key="3">
    <citation type="submission" date="2024-03" db="EMBL/GenBank/DDBJ databases">
        <title>The Genome Sequence of Enterococcus sp. DIV0242b.</title>
        <authorList>
            <consortium name="The Broad Institute Genomics Platform"/>
            <consortium name="The Broad Institute Microbial Omics Core"/>
            <consortium name="The Broad Institute Genomic Center for Infectious Diseases"/>
            <person name="Earl A."/>
            <person name="Manson A."/>
            <person name="Gilmore M."/>
            <person name="Schwartman J."/>
            <person name="Shea T."/>
            <person name="Abouelleil A."/>
            <person name="Cao P."/>
            <person name="Chapman S."/>
            <person name="Cusick C."/>
            <person name="Young S."/>
            <person name="Neafsey D."/>
            <person name="Nusbaum C."/>
            <person name="Birren B."/>
        </authorList>
    </citation>
    <scope>NUCLEOTIDE SEQUENCE</scope>
    <source>
        <strain evidence="8">9E7_DIV0242</strain>
    </source>
</reference>
<evidence type="ECO:0000256" key="6">
    <source>
        <dbReference type="RuleBase" id="RU004468"/>
    </source>
</evidence>
<dbReference type="PANTHER" id="PTHR10353">
    <property type="entry name" value="GLYCOSYL HYDROLASE"/>
    <property type="match status" value="1"/>
</dbReference>
<proteinExistence type="inferred from homology"/>
<organism evidence="7">
    <name type="scientific">Candidatus Enterococcus clewellii</name>
    <dbReference type="NCBI Taxonomy" id="1834193"/>
    <lineage>
        <taxon>Bacteria</taxon>
        <taxon>Bacillati</taxon>
        <taxon>Bacillota</taxon>
        <taxon>Bacilli</taxon>
        <taxon>Lactobacillales</taxon>
        <taxon>Enterococcaceae</taxon>
        <taxon>Enterococcus</taxon>
    </lineage>
</organism>
<dbReference type="OrthoDB" id="9765195at2"/>
<accession>A0A242JVR6</accession>
<evidence type="ECO:0000313" key="8">
    <source>
        <dbReference type="EMBL" id="WYJ89953.1"/>
    </source>
</evidence>
<dbReference type="PANTHER" id="PTHR10353:SF122">
    <property type="entry name" value="6-PHOSPHO-BETA-GLUCOSIDASE ASCB-RELATED"/>
    <property type="match status" value="1"/>
</dbReference>
<dbReference type="EMBL" id="CP147247">
    <property type="protein sequence ID" value="WYJ89953.1"/>
    <property type="molecule type" value="Genomic_DNA"/>
</dbReference>
<dbReference type="AlphaFoldDB" id="A0A242JVR6"/>
<dbReference type="GO" id="GO:0005829">
    <property type="term" value="C:cytosol"/>
    <property type="evidence" value="ECO:0007669"/>
    <property type="project" value="TreeGrafter"/>
</dbReference>
<dbReference type="RefSeq" id="WP_086351129.1">
    <property type="nucleotide sequence ID" value="NZ_CP147247.1"/>
</dbReference>
<dbReference type="FunFam" id="3.20.20.80:FF:000004">
    <property type="entry name" value="Beta-glucosidase 6-phospho-beta-glucosidase"/>
    <property type="match status" value="1"/>
</dbReference>
<name>A0A242JVR6_9ENTE</name>
<evidence type="ECO:0000256" key="3">
    <source>
        <dbReference type="ARBA" id="ARBA00023295"/>
    </source>
</evidence>
<dbReference type="PROSITE" id="PS00572">
    <property type="entry name" value="GLYCOSYL_HYDROL_F1_1"/>
    <property type="match status" value="1"/>
</dbReference>
<evidence type="ECO:0000313" key="7">
    <source>
        <dbReference type="EMBL" id="OTP06788.1"/>
    </source>
</evidence>
<evidence type="ECO:0000256" key="1">
    <source>
        <dbReference type="ARBA" id="ARBA00010838"/>
    </source>
</evidence>
<keyword evidence="3 6" id="KW-0326">Glycosidase</keyword>
<dbReference type="PROSITE" id="PS00653">
    <property type="entry name" value="GLYCOSYL_HYDROL_F1_2"/>
    <property type="match status" value="1"/>
</dbReference>
<dbReference type="GO" id="GO:0016052">
    <property type="term" value="P:carbohydrate catabolic process"/>
    <property type="evidence" value="ECO:0007669"/>
    <property type="project" value="TreeGrafter"/>
</dbReference>
<dbReference type="InterPro" id="IPR033132">
    <property type="entry name" value="GH_1_N_CS"/>
</dbReference>
<protein>
    <submittedName>
        <fullName evidence="8">6-phospho-beta-glucosidase</fullName>
    </submittedName>
</protein>
<dbReference type="InterPro" id="IPR017853">
    <property type="entry name" value="GH"/>
</dbReference>
<keyword evidence="9" id="KW-1185">Reference proteome</keyword>
<dbReference type="InterPro" id="IPR001360">
    <property type="entry name" value="Glyco_hydro_1"/>
</dbReference>
<dbReference type="Gene3D" id="3.20.20.80">
    <property type="entry name" value="Glycosidases"/>
    <property type="match status" value="1"/>
</dbReference>
<dbReference type="Proteomes" id="UP000195141">
    <property type="component" value="Chromosome"/>
</dbReference>
<gene>
    <name evidence="8" type="ORF">A5888_001681</name>
    <name evidence="7" type="ORF">A5888_004169</name>
</gene>
<evidence type="ECO:0000256" key="5">
    <source>
        <dbReference type="RuleBase" id="RU003690"/>
    </source>
</evidence>
<dbReference type="InterPro" id="IPR018120">
    <property type="entry name" value="Glyco_hydro_1_AS"/>
</dbReference>
<feature type="active site" description="Nucleophile" evidence="4">
    <location>
        <position position="360"/>
    </location>
</feature>
<dbReference type="EMBL" id="NGMM01000016">
    <property type="protein sequence ID" value="OTP06788.1"/>
    <property type="molecule type" value="Genomic_DNA"/>
</dbReference>
<evidence type="ECO:0000256" key="4">
    <source>
        <dbReference type="PROSITE-ProRule" id="PRU10055"/>
    </source>
</evidence>
<dbReference type="SUPFAM" id="SSF51445">
    <property type="entry name" value="(Trans)glycosidases"/>
    <property type="match status" value="1"/>
</dbReference>